<evidence type="ECO:0000313" key="4">
    <source>
        <dbReference type="Proteomes" id="UP001597024"/>
    </source>
</evidence>
<name>A0ABW3DWI2_9ACTN</name>
<accession>A0ABW3DWI2</accession>
<gene>
    <name evidence="3" type="ORF">ACFQ08_21295</name>
</gene>
<evidence type="ECO:0000313" key="3">
    <source>
        <dbReference type="EMBL" id="MFD0887090.1"/>
    </source>
</evidence>
<evidence type="ECO:0000256" key="2">
    <source>
        <dbReference type="PIRNR" id="PIRNR026508"/>
    </source>
</evidence>
<dbReference type="PIRSF" id="PIRSF026508">
    <property type="entry name" value="TelA"/>
    <property type="match status" value="1"/>
</dbReference>
<comment type="similarity">
    <text evidence="1 2">Belongs to the TelA family.</text>
</comment>
<comment type="caution">
    <text evidence="3">The sequence shown here is derived from an EMBL/GenBank/DDBJ whole genome shotgun (WGS) entry which is preliminary data.</text>
</comment>
<dbReference type="Pfam" id="PF05816">
    <property type="entry name" value="TelA"/>
    <property type="match status" value="1"/>
</dbReference>
<organism evidence="3 4">
    <name type="scientific">Streptosporangium algeriense</name>
    <dbReference type="NCBI Taxonomy" id="1682748"/>
    <lineage>
        <taxon>Bacteria</taxon>
        <taxon>Bacillati</taxon>
        <taxon>Actinomycetota</taxon>
        <taxon>Actinomycetes</taxon>
        <taxon>Streptosporangiales</taxon>
        <taxon>Streptosporangiaceae</taxon>
        <taxon>Streptosporangium</taxon>
    </lineage>
</organism>
<reference evidence="4" key="1">
    <citation type="journal article" date="2019" name="Int. J. Syst. Evol. Microbiol.">
        <title>The Global Catalogue of Microorganisms (GCM) 10K type strain sequencing project: providing services to taxonomists for standard genome sequencing and annotation.</title>
        <authorList>
            <consortium name="The Broad Institute Genomics Platform"/>
            <consortium name="The Broad Institute Genome Sequencing Center for Infectious Disease"/>
            <person name="Wu L."/>
            <person name="Ma J."/>
        </authorList>
    </citation>
    <scope>NUCLEOTIDE SEQUENCE [LARGE SCALE GENOMIC DNA]</scope>
    <source>
        <strain evidence="4">CCUG 62974</strain>
    </source>
</reference>
<proteinExistence type="inferred from homology"/>
<sequence length="385" mass="41963">MAENELVLTPPAPVTAVSPSTAATMLPLAEGRADELAAKARRFADELAALDHRAPDFTRKVSDISAMGDGEIRSASQTANRMLKRPVTALASARGESADAQGRVADRLVALRRTVVDLDPRHAASGPRRLLGLIPFGDRLRDYFARYRSAQQHLDDIIRALKSGQDELLKDNAAIEGEKANLWETMIRLQEYAVMAAALDRELDERVLALEAADPEKATALRSDALFTVRQRHQDILTQLAVSVQGYLALDLIRKNNLELSKGVDRATTTTVAALRTAVTVAQALTNQKLVLDQITALNATTGDLILATSEMLRTQAGAIQNQAASTVVDMDVLRRAFDNVYATMDMIDGFRSQAVESMATTVESLNTELAHARTYLERAERTSS</sequence>
<evidence type="ECO:0000256" key="1">
    <source>
        <dbReference type="ARBA" id="ARBA00005541"/>
    </source>
</evidence>
<dbReference type="EMBL" id="JBHTHX010000808">
    <property type="protein sequence ID" value="MFD0887090.1"/>
    <property type="molecule type" value="Genomic_DNA"/>
</dbReference>
<dbReference type="PANTHER" id="PTHR38432">
    <property type="entry name" value="TELA-LIKE PROTEIN SAOUHSC_01408"/>
    <property type="match status" value="1"/>
</dbReference>
<keyword evidence="4" id="KW-1185">Reference proteome</keyword>
<dbReference type="InterPro" id="IPR008863">
    <property type="entry name" value="Toxic_anion-R_TelA"/>
</dbReference>
<protein>
    <submittedName>
        <fullName evidence="3">Toxic anion resistance protein</fullName>
    </submittedName>
</protein>
<dbReference type="PANTHER" id="PTHR38432:SF1">
    <property type="entry name" value="TELA-LIKE PROTEIN SAOUHSC_01408"/>
    <property type="match status" value="1"/>
</dbReference>
<dbReference type="Proteomes" id="UP001597024">
    <property type="component" value="Unassembled WGS sequence"/>
</dbReference>